<evidence type="ECO:0000256" key="3">
    <source>
        <dbReference type="ARBA" id="ARBA00022722"/>
    </source>
</evidence>
<dbReference type="RefSeq" id="WP_089282892.1">
    <property type="nucleotide sequence ID" value="NZ_FZOJ01000009.1"/>
</dbReference>
<reference evidence="8 9" key="1">
    <citation type="submission" date="2017-06" db="EMBL/GenBank/DDBJ databases">
        <authorList>
            <person name="Kim H.J."/>
            <person name="Triplett B.A."/>
        </authorList>
    </citation>
    <scope>NUCLEOTIDE SEQUENCE [LARGE SCALE GENOMIC DNA]</scope>
    <source>
        <strain evidence="8 9">SCA</strain>
    </source>
</reference>
<proteinExistence type="inferred from homology"/>
<dbReference type="InterPro" id="IPR008226">
    <property type="entry name" value="Mini3_fam"/>
</dbReference>
<keyword evidence="6" id="KW-0694">RNA-binding</keyword>
<feature type="active site" evidence="6">
    <location>
        <position position="33"/>
    </location>
</feature>
<dbReference type="SUPFAM" id="SSF69065">
    <property type="entry name" value="RNase III domain-like"/>
    <property type="match status" value="1"/>
</dbReference>
<keyword evidence="2 6" id="KW-0698">rRNA processing</keyword>
<keyword evidence="6" id="KW-0699">rRNA-binding</keyword>
<dbReference type="GO" id="GO:0006364">
    <property type="term" value="P:rRNA processing"/>
    <property type="evidence" value="ECO:0007669"/>
    <property type="project" value="UniProtKB-UniRule"/>
</dbReference>
<keyword evidence="4 6" id="KW-0255">Endonuclease</keyword>
<keyword evidence="6" id="KW-0963">Cytoplasm</keyword>
<keyword evidence="6" id="KW-0460">Magnesium</keyword>
<keyword evidence="9" id="KW-1185">Reference proteome</keyword>
<dbReference type="GO" id="GO:0019843">
    <property type="term" value="F:rRNA binding"/>
    <property type="evidence" value="ECO:0007669"/>
    <property type="project" value="UniProtKB-UniRule"/>
</dbReference>
<dbReference type="Proteomes" id="UP000198304">
    <property type="component" value="Unassembled WGS sequence"/>
</dbReference>
<evidence type="ECO:0000313" key="8">
    <source>
        <dbReference type="EMBL" id="SNS38657.1"/>
    </source>
</evidence>
<evidence type="ECO:0000256" key="5">
    <source>
        <dbReference type="ARBA" id="ARBA00022801"/>
    </source>
</evidence>
<dbReference type="EC" id="3.1.26.-" evidence="6"/>
<keyword evidence="5 6" id="KW-0378">Hydrolase</keyword>
<feature type="domain" description="RNase III" evidence="7">
    <location>
        <begin position="3"/>
        <end position="146"/>
    </location>
</feature>
<dbReference type="OrthoDB" id="46571at2"/>
<comment type="subunit">
    <text evidence="6">Homodimer.</text>
</comment>
<dbReference type="GO" id="GO:0004525">
    <property type="term" value="F:ribonuclease III activity"/>
    <property type="evidence" value="ECO:0007669"/>
    <property type="project" value="InterPro"/>
</dbReference>
<dbReference type="HAMAP" id="MF_01468">
    <property type="entry name" value="RNase_Mini_III"/>
    <property type="match status" value="1"/>
</dbReference>
<comment type="cofactor">
    <cofactor evidence="6">
        <name>Mg(2+)</name>
        <dbReference type="ChEBI" id="CHEBI:18420"/>
    </cofactor>
</comment>
<dbReference type="EMBL" id="FZOJ01000009">
    <property type="protein sequence ID" value="SNS38657.1"/>
    <property type="molecule type" value="Genomic_DNA"/>
</dbReference>
<evidence type="ECO:0000256" key="2">
    <source>
        <dbReference type="ARBA" id="ARBA00022552"/>
    </source>
</evidence>
<dbReference type="PIRSF" id="PIRSF005520">
    <property type="entry name" value="UCP005520"/>
    <property type="match status" value="1"/>
</dbReference>
<comment type="function">
    <text evidence="6">Involved in correct processing of both the 5' and 3' ends of 23S rRNA precursor. Processes 30S rRNA precursor transcript even in absence of ribonuclease 3 (Rnc); Rnc processes 30S rRNA into smaller rRNA precursors.</text>
</comment>
<evidence type="ECO:0000313" key="9">
    <source>
        <dbReference type="Proteomes" id="UP000198304"/>
    </source>
</evidence>
<dbReference type="Pfam" id="PF00636">
    <property type="entry name" value="Ribonuclease_3"/>
    <property type="match status" value="1"/>
</dbReference>
<dbReference type="PANTHER" id="PTHR34276:SF1">
    <property type="entry name" value="MINI-RIBONUCLEASE 3"/>
    <property type="match status" value="1"/>
</dbReference>
<name>A0A239E225_9FIRM</name>
<dbReference type="SMART" id="SM00535">
    <property type="entry name" value="RIBOc"/>
    <property type="match status" value="1"/>
</dbReference>
<dbReference type="GO" id="GO:0005737">
    <property type="term" value="C:cytoplasm"/>
    <property type="evidence" value="ECO:0007669"/>
    <property type="project" value="UniProtKB-SubCell"/>
</dbReference>
<evidence type="ECO:0000256" key="4">
    <source>
        <dbReference type="ARBA" id="ARBA00022759"/>
    </source>
</evidence>
<organism evidence="8 9">
    <name type="scientific">Anaerovirgula multivorans</name>
    <dbReference type="NCBI Taxonomy" id="312168"/>
    <lineage>
        <taxon>Bacteria</taxon>
        <taxon>Bacillati</taxon>
        <taxon>Bacillota</taxon>
        <taxon>Clostridia</taxon>
        <taxon>Peptostreptococcales</taxon>
        <taxon>Natronincolaceae</taxon>
        <taxon>Anaerovirgula</taxon>
    </lineage>
</organism>
<evidence type="ECO:0000259" key="7">
    <source>
        <dbReference type="SMART" id="SM00535"/>
    </source>
</evidence>
<evidence type="ECO:0000256" key="6">
    <source>
        <dbReference type="HAMAP-Rule" id="MF_01468"/>
    </source>
</evidence>
<dbReference type="InterPro" id="IPR000999">
    <property type="entry name" value="RNase_III_dom"/>
</dbReference>
<dbReference type="InterPro" id="IPR036389">
    <property type="entry name" value="RNase_III_sf"/>
</dbReference>
<keyword evidence="1 6" id="KW-0690">Ribosome biogenesis</keyword>
<comment type="similarity">
    <text evidence="6">Belongs to the MrnC RNase family.</text>
</comment>
<dbReference type="Gene3D" id="1.10.1520.10">
    <property type="entry name" value="Ribonuclease III domain"/>
    <property type="match status" value="1"/>
</dbReference>
<dbReference type="AlphaFoldDB" id="A0A239E225"/>
<dbReference type="PANTHER" id="PTHR34276">
    <property type="entry name" value="MINI-RIBONUCLEASE 3"/>
    <property type="match status" value="1"/>
</dbReference>
<sequence length="146" mass="16885">MKDLLEKLQSQEGVRDEKEVKMMAPLTLAYMGDAVFETYIRNYLIQQSNLLVGELHKKAILYVKAKAQAEIVHQLEEQLTEEEWGIVKKGRNQKSATTPKNAELIDYKYATGFETLLGYLFFSGRIQRLIEIMEKSVAIINESRKR</sequence>
<comment type="subcellular location">
    <subcellularLocation>
        <location evidence="6">Cytoplasm</location>
    </subcellularLocation>
</comment>
<keyword evidence="3 6" id="KW-0540">Nuclease</keyword>
<protein>
    <recommendedName>
        <fullName evidence="6">Mini-ribonuclease 3</fullName>
        <shortName evidence="6">Mini-3</shortName>
        <shortName evidence="6">Mini-RNase 3</shortName>
        <ecNumber evidence="6">3.1.26.-</ecNumber>
    </recommendedName>
    <alternativeName>
        <fullName evidence="6">Mini-RNase III</fullName>
        <shortName evidence="6">Mini-III</shortName>
    </alternativeName>
</protein>
<evidence type="ECO:0000256" key="1">
    <source>
        <dbReference type="ARBA" id="ARBA00022517"/>
    </source>
</evidence>
<accession>A0A239E225</accession>
<gene>
    <name evidence="6" type="primary">mrnC</name>
    <name evidence="8" type="ORF">SAMN05446037_100925</name>
</gene>